<keyword evidence="2" id="KW-1185">Reference proteome</keyword>
<accession>A0A1H2ZVP4</accession>
<dbReference type="EMBL" id="FNOM01000006">
    <property type="protein sequence ID" value="SDX21377.1"/>
    <property type="molecule type" value="Genomic_DNA"/>
</dbReference>
<sequence>MSVEHKSNPVAEPVTRWENDQCQGLALCVEPLFRGTVAHAEVLRARQKAYLDSLPTDPQEAIRAALKLMSDNGKKHPAGVQEALHLSYALGAMVSEGYLEGSEQSRDAALYVAYQLSDALCRATRQLDRIADILSNQTDSARH</sequence>
<evidence type="ECO:0000313" key="1">
    <source>
        <dbReference type="EMBL" id="SDX21377.1"/>
    </source>
</evidence>
<organism evidence="1 2">
    <name type="scientific">Roseicitreum antarcticum</name>
    <dbReference type="NCBI Taxonomy" id="564137"/>
    <lineage>
        <taxon>Bacteria</taxon>
        <taxon>Pseudomonadati</taxon>
        <taxon>Pseudomonadota</taxon>
        <taxon>Alphaproteobacteria</taxon>
        <taxon>Rhodobacterales</taxon>
        <taxon>Paracoccaceae</taxon>
        <taxon>Roseicitreum</taxon>
    </lineage>
</organism>
<reference evidence="1 2" key="1">
    <citation type="submission" date="2016-10" db="EMBL/GenBank/DDBJ databases">
        <authorList>
            <person name="de Groot N.N."/>
        </authorList>
    </citation>
    <scope>NUCLEOTIDE SEQUENCE [LARGE SCALE GENOMIC DNA]</scope>
    <source>
        <strain evidence="1 2">CGMCC 1.8894</strain>
    </source>
</reference>
<name>A0A1H2ZVP4_9RHOB</name>
<dbReference type="AlphaFoldDB" id="A0A1H2ZVP4"/>
<evidence type="ECO:0000313" key="2">
    <source>
        <dbReference type="Proteomes" id="UP000198539"/>
    </source>
</evidence>
<dbReference type="RefSeq" id="WP_092889491.1">
    <property type="nucleotide sequence ID" value="NZ_CP061498.1"/>
</dbReference>
<dbReference type="OrthoDB" id="7857348at2"/>
<proteinExistence type="predicted"/>
<gene>
    <name evidence="1" type="ORF">SAMN04488238_10690</name>
</gene>
<protein>
    <submittedName>
        <fullName evidence="1">Uncharacterized protein</fullName>
    </submittedName>
</protein>
<dbReference type="STRING" id="564137.SAMN04488238_10690"/>
<dbReference type="Proteomes" id="UP000198539">
    <property type="component" value="Unassembled WGS sequence"/>
</dbReference>